<reference evidence="1" key="1">
    <citation type="submission" date="2018-06" db="EMBL/GenBank/DDBJ databases">
        <authorList>
            <person name="Zhirakovskaya E."/>
        </authorList>
    </citation>
    <scope>NUCLEOTIDE SEQUENCE</scope>
</reference>
<dbReference type="AlphaFoldDB" id="A0A3B0RX87"/>
<name>A0A3B0RX87_9ZZZZ</name>
<dbReference type="InterPro" id="IPR050378">
    <property type="entry name" value="Metallo-dep_Hydrolases_sf"/>
</dbReference>
<dbReference type="SUPFAM" id="SSF51556">
    <property type="entry name" value="Metallo-dependent hydrolases"/>
    <property type="match status" value="1"/>
</dbReference>
<gene>
    <name evidence="1" type="ORF">MNBD_ALPHA02-643</name>
</gene>
<dbReference type="Gene3D" id="3.20.20.140">
    <property type="entry name" value="Metal-dependent hydrolases"/>
    <property type="match status" value="1"/>
</dbReference>
<feature type="non-terminal residue" evidence="1">
    <location>
        <position position="350"/>
    </location>
</feature>
<dbReference type="Gene3D" id="2.30.40.10">
    <property type="entry name" value="Urease, subunit C, domain 1"/>
    <property type="match status" value="1"/>
</dbReference>
<sequence length="350" mass="36815">MRKSFVKILIIAAVALSVGGNLASAKILAIKGGTIHTLGKKGTLRNGVILIENGRIKRVGANISIPDGAEVIDATGKIVVPGFMHSGSYLGLSEISLTKDSNEHSAKKSPLSAAFDVRYGLKSNSVVVADNRRHGLTHAISQPSGSDGIFSGSGAVISLTNSPDMVFAKGPMIANPAKAGNRNLGWGKIRLILDQVTYYNDNRSRIMKGEGPGDFLLTSYNMDALVPVIKGRQKLVLMVDSVDDIRQAIALKKDYGIDVIISGAAEGWQVAQELAAAKVPVLINPQTNLPSSFGALASSFHNAAKLAEAGVEFAISPGGMARNHNAFMVAQMAGLAVAHGLDWDRALRAI</sequence>
<organism evidence="1">
    <name type="scientific">hydrothermal vent metagenome</name>
    <dbReference type="NCBI Taxonomy" id="652676"/>
    <lineage>
        <taxon>unclassified sequences</taxon>
        <taxon>metagenomes</taxon>
        <taxon>ecological metagenomes</taxon>
    </lineage>
</organism>
<evidence type="ECO:0008006" key="2">
    <source>
        <dbReference type="Google" id="ProtNLM"/>
    </source>
</evidence>
<dbReference type="GO" id="GO:0016810">
    <property type="term" value="F:hydrolase activity, acting on carbon-nitrogen (but not peptide) bonds"/>
    <property type="evidence" value="ECO:0007669"/>
    <property type="project" value="InterPro"/>
</dbReference>
<dbReference type="InterPro" id="IPR032466">
    <property type="entry name" value="Metal_Hydrolase"/>
</dbReference>
<accession>A0A3B0RX87</accession>
<protein>
    <recommendedName>
        <fullName evidence="2">Amidohydrolase-related domain-containing protein</fullName>
    </recommendedName>
</protein>
<proteinExistence type="predicted"/>
<dbReference type="EMBL" id="UOED01000079">
    <property type="protein sequence ID" value="VAV92908.1"/>
    <property type="molecule type" value="Genomic_DNA"/>
</dbReference>
<dbReference type="InterPro" id="IPR011059">
    <property type="entry name" value="Metal-dep_hydrolase_composite"/>
</dbReference>
<dbReference type="SUPFAM" id="SSF51338">
    <property type="entry name" value="Composite domain of metallo-dependent hydrolases"/>
    <property type="match status" value="1"/>
</dbReference>
<evidence type="ECO:0000313" key="1">
    <source>
        <dbReference type="EMBL" id="VAV92908.1"/>
    </source>
</evidence>
<dbReference type="PANTHER" id="PTHR11647:SF1">
    <property type="entry name" value="COLLAPSIN RESPONSE MEDIATOR PROTEIN"/>
    <property type="match status" value="1"/>
</dbReference>
<dbReference type="PANTHER" id="PTHR11647">
    <property type="entry name" value="HYDRANTOINASE/DIHYDROPYRIMIDINASE FAMILY MEMBER"/>
    <property type="match status" value="1"/>
</dbReference>